<protein>
    <recommendedName>
        <fullName evidence="1">Regulatory protein YycH domain-containing protein</fullName>
    </recommendedName>
</protein>
<dbReference type="eggNOG" id="COG4863">
    <property type="taxonomic scope" value="Bacteria"/>
</dbReference>
<dbReference type="Pfam" id="PF07435">
    <property type="entry name" value="YycH"/>
    <property type="match status" value="1"/>
</dbReference>
<comment type="caution">
    <text evidence="2">The sequence shown here is derived from an EMBL/GenBank/DDBJ whole genome shotgun (WGS) entry which is preliminary data.</text>
</comment>
<accession>C0GIA4</accession>
<evidence type="ECO:0000313" key="3">
    <source>
        <dbReference type="Proteomes" id="UP000006443"/>
    </source>
</evidence>
<dbReference type="OrthoDB" id="1696612at2"/>
<dbReference type="STRING" id="555088.DealDRAFT_2213"/>
<organism evidence="2 3">
    <name type="scientific">Dethiobacter alkaliphilus AHT 1</name>
    <dbReference type="NCBI Taxonomy" id="555088"/>
    <lineage>
        <taxon>Bacteria</taxon>
        <taxon>Bacillati</taxon>
        <taxon>Bacillota</taxon>
        <taxon>Dethiobacteria</taxon>
        <taxon>Dethiobacterales</taxon>
        <taxon>Dethiobacteraceae</taxon>
        <taxon>Dethiobacter</taxon>
    </lineage>
</organism>
<dbReference type="InterPro" id="IPR009996">
    <property type="entry name" value="YycH"/>
</dbReference>
<dbReference type="RefSeq" id="WP_008517406.1">
    <property type="nucleotide sequence ID" value="NZ_ACJM01000011.1"/>
</dbReference>
<name>C0GIA4_DETAL</name>
<evidence type="ECO:0000313" key="2">
    <source>
        <dbReference type="EMBL" id="EEG76952.1"/>
    </source>
</evidence>
<dbReference type="InterPro" id="IPR042274">
    <property type="entry name" value="YycH/YycI_2"/>
</dbReference>
<gene>
    <name evidence="2" type="ORF">DealDRAFT_2213</name>
</gene>
<keyword evidence="3" id="KW-1185">Reference proteome</keyword>
<evidence type="ECO:0000259" key="1">
    <source>
        <dbReference type="Pfam" id="PF07435"/>
    </source>
</evidence>
<sequence length="451" mass="51163">MRERIKTLVLLILVLTSIGLTGRLLFGQPALETAALPAYEQLVFGEMRPVTEQNLPTLRLQEVEEKEEEEEEEKETTWRILFPWDNEHRQAWGLMLDLMRISELPQQQEEAPELTGRVVTAEFAVPATPGLWLSSAASADLQITEAAWLAAEPEYIWYRDVAGEWLKGQLPALPPEWESETVETFSQAAVYVASEAESWEALNLPEEEVILLPGEMPVLAAYATVPEELDAEKLLRSIFVDTALVRRIEERDGAFIYTDGQRGLRFFSRGELEYSSPNSEPGQEPLELSQILRETAQYLQLMGGWPDHLHLNQLEEAPQLSWDRRQQRTYSLSMFSVQHGVPLITPQPPVSLRLSDRGVIHYNRQITLLDNPVGQESRLLDPRELAETVAERLEADHGGARLVDIYPAYFVGRAAGQSTAHPVWTFSFSGNKKAVMHGHTGRFLTWIEEEQ</sequence>
<proteinExistence type="predicted"/>
<dbReference type="Gene3D" id="3.30.310.160">
    <property type="entry name" value="YycH protein, domain 2"/>
    <property type="match status" value="1"/>
</dbReference>
<dbReference type="Proteomes" id="UP000006443">
    <property type="component" value="Unassembled WGS sequence"/>
</dbReference>
<dbReference type="EMBL" id="ACJM01000011">
    <property type="protein sequence ID" value="EEG76952.1"/>
    <property type="molecule type" value="Genomic_DNA"/>
</dbReference>
<reference evidence="2 3" key="1">
    <citation type="submission" date="2009-02" db="EMBL/GenBank/DDBJ databases">
        <title>Sequencing of the draft genome and assembly of Dethiobacter alkaliphilus AHT 1.</title>
        <authorList>
            <consortium name="US DOE Joint Genome Institute (JGI-PGF)"/>
            <person name="Lucas S."/>
            <person name="Copeland A."/>
            <person name="Lapidus A."/>
            <person name="Glavina del Rio T."/>
            <person name="Dalin E."/>
            <person name="Tice H."/>
            <person name="Bruce D."/>
            <person name="Goodwin L."/>
            <person name="Pitluck S."/>
            <person name="Larimer F."/>
            <person name="Land M.L."/>
            <person name="Hauser L."/>
            <person name="Muyzer G."/>
        </authorList>
    </citation>
    <scope>NUCLEOTIDE SEQUENCE [LARGE SCALE GENOMIC DNA]</scope>
    <source>
        <strain evidence="2 3">AHT 1</strain>
    </source>
</reference>
<feature type="domain" description="Regulatory protein YycH" evidence="1">
    <location>
        <begin position="194"/>
        <end position="435"/>
    </location>
</feature>
<dbReference type="AlphaFoldDB" id="C0GIA4"/>